<dbReference type="STRING" id="251221.gene:10758537"/>
<reference evidence="2 3" key="2">
    <citation type="journal article" date="2003" name="DNA Res.">
        <title>Complete genome structure of Gloeobacter violaceus PCC 7421, a cyanobacterium that lacks thylakoids (supplement).</title>
        <authorList>
            <person name="Nakamura Y."/>
            <person name="Kaneko T."/>
            <person name="Sato S."/>
            <person name="Mimuro M."/>
            <person name="Miyashita H."/>
            <person name="Tsuchiya T."/>
            <person name="Sasamoto S."/>
            <person name="Watanabe A."/>
            <person name="Kawashima K."/>
            <person name="Kishida Y."/>
            <person name="Kiyokawa C."/>
            <person name="Kohara M."/>
            <person name="Matsumoto M."/>
            <person name="Matsuno A."/>
            <person name="Nakazaki N."/>
            <person name="Shimpo S."/>
            <person name="Takeuchi C."/>
            <person name="Yamada M."/>
            <person name="Tabata S."/>
        </authorList>
    </citation>
    <scope>NUCLEOTIDE SEQUENCE [LARGE SCALE GENOMIC DNA]</scope>
    <source>
        <strain evidence="3">ATCC 29082 / PCC 7421</strain>
    </source>
</reference>
<dbReference type="EMBL" id="BA000045">
    <property type="protein sequence ID" value="BAC88999.1"/>
    <property type="molecule type" value="Genomic_DNA"/>
</dbReference>
<protein>
    <submittedName>
        <fullName evidence="2">Gsr1058 protein</fullName>
    </submittedName>
</protein>
<evidence type="ECO:0000313" key="2">
    <source>
        <dbReference type="EMBL" id="BAC88999.1"/>
    </source>
</evidence>
<feature type="compositionally biased region" description="Basic residues" evidence="1">
    <location>
        <begin position="1"/>
        <end position="10"/>
    </location>
</feature>
<gene>
    <name evidence="2" type="ordered locus">gsr1058</name>
</gene>
<reference evidence="2 3" key="1">
    <citation type="journal article" date="2003" name="DNA Res.">
        <title>Complete genome structure of Gloeobacter violaceus PCC 7421, a cyanobacterium that lacks thylakoids.</title>
        <authorList>
            <person name="Nakamura Y."/>
            <person name="Kaneko T."/>
            <person name="Sato S."/>
            <person name="Mimuro M."/>
            <person name="Miyashita H."/>
            <person name="Tsuchiya T."/>
            <person name="Sasamoto S."/>
            <person name="Watanabe A."/>
            <person name="Kawashima K."/>
            <person name="Kishida Y."/>
            <person name="Kiyokawa C."/>
            <person name="Kohara M."/>
            <person name="Matsumoto M."/>
            <person name="Matsuno A."/>
            <person name="Nakazaki N."/>
            <person name="Shimpo S."/>
            <person name="Takeuchi C."/>
            <person name="Yamada M."/>
            <person name="Tabata S."/>
        </authorList>
    </citation>
    <scope>NUCLEOTIDE SEQUENCE [LARGE SCALE GENOMIC DNA]</scope>
    <source>
        <strain evidence="3">ATCC 29082 / PCC 7421</strain>
    </source>
</reference>
<dbReference type="EnsemblBacteria" id="BAC88999">
    <property type="protein sequence ID" value="BAC88999"/>
    <property type="gene ID" value="BAC88999"/>
</dbReference>
<evidence type="ECO:0000256" key="1">
    <source>
        <dbReference type="SAM" id="MobiDB-lite"/>
    </source>
</evidence>
<proteinExistence type="predicted"/>
<dbReference type="InParanoid" id="Q7NLR3"/>
<feature type="compositionally biased region" description="Low complexity" evidence="1">
    <location>
        <begin position="18"/>
        <end position="31"/>
    </location>
</feature>
<organism evidence="2 3">
    <name type="scientific">Gloeobacter violaceus (strain ATCC 29082 / PCC 7421)</name>
    <dbReference type="NCBI Taxonomy" id="251221"/>
    <lineage>
        <taxon>Bacteria</taxon>
        <taxon>Bacillati</taxon>
        <taxon>Cyanobacteriota</taxon>
        <taxon>Cyanophyceae</taxon>
        <taxon>Gloeobacterales</taxon>
        <taxon>Gloeobacteraceae</taxon>
        <taxon>Gloeobacter</taxon>
    </lineage>
</organism>
<evidence type="ECO:0000313" key="3">
    <source>
        <dbReference type="Proteomes" id="UP000000557"/>
    </source>
</evidence>
<sequence length="75" mass="8296">MVRYPSKHSRSGNLCPNVRPSSSRGSDSVVSYLPMGKRPTGGYLEGQQVDARAKLFAFAHTRVVTEPLKMTHVHL</sequence>
<dbReference type="AlphaFoldDB" id="Q7NLR3"/>
<name>Q7NLR3_GLOVI</name>
<dbReference type="HOGENOM" id="CLU_2665937_0_0_3"/>
<dbReference type="KEGG" id="gvi:gsr1058"/>
<dbReference type="Proteomes" id="UP000000557">
    <property type="component" value="Chromosome"/>
</dbReference>
<feature type="region of interest" description="Disordered" evidence="1">
    <location>
        <begin position="1"/>
        <end position="32"/>
    </location>
</feature>
<accession>Q7NLR3</accession>
<keyword evidence="3" id="KW-1185">Reference proteome</keyword>